<dbReference type="InterPro" id="IPR047801">
    <property type="entry name" value="Peptidase_C45"/>
</dbReference>
<dbReference type="Gene3D" id="1.10.10.2120">
    <property type="match status" value="1"/>
</dbReference>
<feature type="region of interest" description="Disordered" evidence="1">
    <location>
        <begin position="491"/>
        <end position="529"/>
    </location>
</feature>
<gene>
    <name evidence="3" type="ORF">C7999DRAFT_27791</name>
</gene>
<reference evidence="3" key="2">
    <citation type="submission" date="2023-05" db="EMBL/GenBank/DDBJ databases">
        <authorList>
            <consortium name="Lawrence Berkeley National Laboratory"/>
            <person name="Steindorff A."/>
            <person name="Hensen N."/>
            <person name="Bonometti L."/>
            <person name="Westerberg I."/>
            <person name="Brannstrom I.O."/>
            <person name="Guillou S."/>
            <person name="Cros-Aarteil S."/>
            <person name="Calhoun S."/>
            <person name="Haridas S."/>
            <person name="Kuo A."/>
            <person name="Mondo S."/>
            <person name="Pangilinan J."/>
            <person name="Riley R."/>
            <person name="Labutti K."/>
            <person name="Andreopoulos B."/>
            <person name="Lipzen A."/>
            <person name="Chen C."/>
            <person name="Yanf M."/>
            <person name="Daum C."/>
            <person name="Ng V."/>
            <person name="Clum A."/>
            <person name="Ohm R."/>
            <person name="Martin F."/>
            <person name="Silar P."/>
            <person name="Natvig D."/>
            <person name="Lalanne C."/>
            <person name="Gautier V."/>
            <person name="Ament-Velasquez S.L."/>
            <person name="Kruys A."/>
            <person name="Hutchinson M.I."/>
            <person name="Powell A.J."/>
            <person name="Barry K."/>
            <person name="Miller A.N."/>
            <person name="Grigoriev I.V."/>
            <person name="Debuchy R."/>
            <person name="Gladieux P."/>
            <person name="Thoren M.H."/>
            <person name="Johannesson H."/>
        </authorList>
    </citation>
    <scope>NUCLEOTIDE SEQUENCE</scope>
    <source>
        <strain evidence="3">CBS 359.72</strain>
    </source>
</reference>
<keyword evidence="4" id="KW-1185">Reference proteome</keyword>
<dbReference type="PANTHER" id="PTHR34180:SF1">
    <property type="entry name" value="BETA-ALANYL-DOPAMINE_CARCININE HYDROLASE"/>
    <property type="match status" value="1"/>
</dbReference>
<dbReference type="AlphaFoldDB" id="A0AAN7D0E8"/>
<name>A0AAN7D0E8_9PEZI</name>
<feature type="compositionally biased region" description="Acidic residues" evidence="1">
    <location>
        <begin position="356"/>
        <end position="368"/>
    </location>
</feature>
<dbReference type="EMBL" id="MU857604">
    <property type="protein sequence ID" value="KAK4251714.1"/>
    <property type="molecule type" value="Genomic_DNA"/>
</dbReference>
<comment type="caution">
    <text evidence="3">The sequence shown here is derived from an EMBL/GenBank/DDBJ whole genome shotgun (WGS) entry which is preliminary data.</text>
</comment>
<evidence type="ECO:0000313" key="4">
    <source>
        <dbReference type="Proteomes" id="UP001303647"/>
    </source>
</evidence>
<dbReference type="Gene3D" id="3.60.60.10">
    <property type="entry name" value="Penicillin V Acylase, Chain A"/>
    <property type="match status" value="1"/>
</dbReference>
<dbReference type="Pfam" id="PF03417">
    <property type="entry name" value="AAT"/>
    <property type="match status" value="1"/>
</dbReference>
<reference evidence="3" key="1">
    <citation type="journal article" date="2023" name="Mol. Phylogenet. Evol.">
        <title>Genome-scale phylogeny and comparative genomics of the fungal order Sordariales.</title>
        <authorList>
            <person name="Hensen N."/>
            <person name="Bonometti L."/>
            <person name="Westerberg I."/>
            <person name="Brannstrom I.O."/>
            <person name="Guillou S."/>
            <person name="Cros-Aarteil S."/>
            <person name="Calhoun S."/>
            <person name="Haridas S."/>
            <person name="Kuo A."/>
            <person name="Mondo S."/>
            <person name="Pangilinan J."/>
            <person name="Riley R."/>
            <person name="LaButti K."/>
            <person name="Andreopoulos B."/>
            <person name="Lipzen A."/>
            <person name="Chen C."/>
            <person name="Yan M."/>
            <person name="Daum C."/>
            <person name="Ng V."/>
            <person name="Clum A."/>
            <person name="Steindorff A."/>
            <person name="Ohm R.A."/>
            <person name="Martin F."/>
            <person name="Silar P."/>
            <person name="Natvig D.O."/>
            <person name="Lalanne C."/>
            <person name="Gautier V."/>
            <person name="Ament-Velasquez S.L."/>
            <person name="Kruys A."/>
            <person name="Hutchinson M.I."/>
            <person name="Powell A.J."/>
            <person name="Barry K."/>
            <person name="Miller A.N."/>
            <person name="Grigoriev I.V."/>
            <person name="Debuchy R."/>
            <person name="Gladieux P."/>
            <person name="Hiltunen Thoren M."/>
            <person name="Johannesson H."/>
        </authorList>
    </citation>
    <scope>NUCLEOTIDE SEQUENCE</scope>
    <source>
        <strain evidence="3">CBS 359.72</strain>
    </source>
</reference>
<feature type="domain" description="Peptidase C45 hydrolase" evidence="2">
    <location>
        <begin position="140"/>
        <end position="338"/>
    </location>
</feature>
<dbReference type="PANTHER" id="PTHR34180">
    <property type="entry name" value="PEPTIDASE C45"/>
    <property type="match status" value="1"/>
</dbReference>
<protein>
    <recommendedName>
        <fullName evidence="2">Peptidase C45 hydrolase domain-containing protein</fullName>
    </recommendedName>
</protein>
<feature type="region of interest" description="Disordered" evidence="1">
    <location>
        <begin position="355"/>
        <end position="379"/>
    </location>
</feature>
<organism evidence="3 4">
    <name type="scientific">Corynascus novoguineensis</name>
    <dbReference type="NCBI Taxonomy" id="1126955"/>
    <lineage>
        <taxon>Eukaryota</taxon>
        <taxon>Fungi</taxon>
        <taxon>Dikarya</taxon>
        <taxon>Ascomycota</taxon>
        <taxon>Pezizomycotina</taxon>
        <taxon>Sordariomycetes</taxon>
        <taxon>Sordariomycetidae</taxon>
        <taxon>Sordariales</taxon>
        <taxon>Chaetomiaceae</taxon>
        <taxon>Corynascus</taxon>
    </lineage>
</organism>
<evidence type="ECO:0000256" key="1">
    <source>
        <dbReference type="SAM" id="MobiDB-lite"/>
    </source>
</evidence>
<dbReference type="Proteomes" id="UP001303647">
    <property type="component" value="Unassembled WGS sequence"/>
</dbReference>
<sequence length="554" mass="60206">MRDKIKANVARHLGHPHLPPWNICLILIQRFYIPGLKKFWPSGLEELIGISHGSGVLLEHLVLLHARDDLAVGRDPVPGSIDESTTAFFSQRVTADYVPLLVYSWASAKYKHDESLIVCLEIRFSAEEDLPAIFMVTEAGLITGCGVNANGVAVAGNRLLSAEDCLPCRNPAFPVACLDRLVLERPDDKIDPFGLQEGLFDAIDRYASRHLLVASNKGHSFSIELGAELGYNYYGKLGSRAKVHTNHFQSLEAFARRRESWDAYEGRTSLARLARVTDLVENLHNGARLSAQQIIDVFSDHHCSPESVCQHREDGRRTMTMGLVMLDTNRLVISVCRGPPCRGVMWHFTFQKDSDEGSYEEGIEDEEMSGARTDESAPLEDVPELVEDTTMEEDATAQPNDEDVDMVVVVGSPGNIRPACRSALAPPPGPAPGLSVSFSRDKVGLGVLSAVAVAREPWLSNASSRMAALSPQARQGPAASASDRFQALCVSDESRSETTRSAKRKNSTSSPVGLSAERSKGESRSAEASLEAAAALTVGECGGPNKKVKFQSEG</sequence>
<evidence type="ECO:0000313" key="3">
    <source>
        <dbReference type="EMBL" id="KAK4251714.1"/>
    </source>
</evidence>
<evidence type="ECO:0000259" key="2">
    <source>
        <dbReference type="Pfam" id="PF03417"/>
    </source>
</evidence>
<accession>A0AAN7D0E8</accession>
<dbReference type="InterPro" id="IPR005079">
    <property type="entry name" value="Peptidase_C45_hydrolase"/>
</dbReference>
<proteinExistence type="predicted"/>